<gene>
    <name evidence="2" type="ORF">SAMN05421807_12529</name>
</gene>
<dbReference type="PIRSF" id="PIRSF024534">
    <property type="entry name" value="ThiW"/>
    <property type="match status" value="1"/>
</dbReference>
<dbReference type="Pfam" id="PF09512">
    <property type="entry name" value="ThiW"/>
    <property type="match status" value="1"/>
</dbReference>
<feature type="transmembrane region" description="Helical" evidence="1">
    <location>
        <begin position="38"/>
        <end position="60"/>
    </location>
</feature>
<keyword evidence="1" id="KW-1133">Transmembrane helix</keyword>
<evidence type="ECO:0000313" key="3">
    <source>
        <dbReference type="Proteomes" id="UP000184079"/>
    </source>
</evidence>
<feature type="transmembrane region" description="Helical" evidence="1">
    <location>
        <begin position="97"/>
        <end position="122"/>
    </location>
</feature>
<accession>A0A1M5XEC8</accession>
<keyword evidence="1" id="KW-0812">Transmembrane</keyword>
<dbReference type="Gene3D" id="1.10.1760.20">
    <property type="match status" value="1"/>
</dbReference>
<dbReference type="EMBL" id="FQXD01000025">
    <property type="protein sequence ID" value="SHH98161.1"/>
    <property type="molecule type" value="Genomic_DNA"/>
</dbReference>
<dbReference type="AlphaFoldDB" id="A0A1M5XEC8"/>
<dbReference type="Proteomes" id="UP000184079">
    <property type="component" value="Unassembled WGS sequence"/>
</dbReference>
<evidence type="ECO:0000313" key="2">
    <source>
        <dbReference type="EMBL" id="SHH98161.1"/>
    </source>
</evidence>
<dbReference type="NCBIfam" id="TIGR02359">
    <property type="entry name" value="thiW"/>
    <property type="match status" value="1"/>
</dbReference>
<name>A0A1M5XEC8_9BACI</name>
<feature type="transmembrane region" description="Helical" evidence="1">
    <location>
        <begin position="128"/>
        <end position="150"/>
    </location>
</feature>
<dbReference type="InterPro" id="IPR012652">
    <property type="entry name" value="ThiW"/>
</dbReference>
<reference evidence="3" key="1">
    <citation type="submission" date="2016-11" db="EMBL/GenBank/DDBJ databases">
        <authorList>
            <person name="Varghese N."/>
            <person name="Submissions S."/>
        </authorList>
    </citation>
    <scope>NUCLEOTIDE SEQUENCE [LARGE SCALE GENOMIC DNA]</scope>
    <source>
        <strain evidence="3">CGMCC 1.6496</strain>
    </source>
</reference>
<organism evidence="2 3">
    <name type="scientific">Virgibacillus chiguensis</name>
    <dbReference type="NCBI Taxonomy" id="411959"/>
    <lineage>
        <taxon>Bacteria</taxon>
        <taxon>Bacillati</taxon>
        <taxon>Bacillota</taxon>
        <taxon>Bacilli</taxon>
        <taxon>Bacillales</taxon>
        <taxon>Bacillaceae</taxon>
        <taxon>Virgibacillus</taxon>
    </lineage>
</organism>
<proteinExistence type="predicted"/>
<keyword evidence="1" id="KW-0472">Membrane</keyword>
<keyword evidence="3" id="KW-1185">Reference proteome</keyword>
<sequence length="164" mass="17630">MKKTYTLTLMAVFVAIGTLAAQFLWFPAGFAKAYPVQHAVNVMAAITLGPGPAVIIAFMIGLLRNMLGLGTLLAFPGAMVGAWFAGLLYRRFEKKRWAVIGESIGTGIVGSLLAVPIARLFMDSSAGALFFVPSFLASSISGAFLGWFIVSRVNTDKLIRIQRQ</sequence>
<dbReference type="RefSeq" id="WP_073013144.1">
    <property type="nucleotide sequence ID" value="NZ_FQXD01000025.1"/>
</dbReference>
<protein>
    <submittedName>
        <fullName evidence="2">Energy coupling factor transporter S component ThiW</fullName>
    </submittedName>
</protein>
<feature type="transmembrane region" description="Helical" evidence="1">
    <location>
        <begin position="66"/>
        <end position="85"/>
    </location>
</feature>
<evidence type="ECO:0000256" key="1">
    <source>
        <dbReference type="SAM" id="Phobius"/>
    </source>
</evidence>
<dbReference type="OrthoDB" id="5516776at2"/>
<feature type="transmembrane region" description="Helical" evidence="1">
    <location>
        <begin position="6"/>
        <end position="26"/>
    </location>
</feature>